<feature type="non-terminal residue" evidence="1">
    <location>
        <position position="35"/>
    </location>
</feature>
<dbReference type="AlphaFoldDB" id="A0A401TG16"/>
<evidence type="ECO:0000313" key="1">
    <source>
        <dbReference type="EMBL" id="GCC41571.1"/>
    </source>
</evidence>
<dbReference type="GO" id="GO:0043248">
    <property type="term" value="P:proteasome assembly"/>
    <property type="evidence" value="ECO:0007669"/>
    <property type="project" value="InterPro"/>
</dbReference>
<sequence>MATFFGEVVPVFSRAVEDDDADDEDVEIRREIEGQ</sequence>
<accession>A0A401TG16</accession>
<keyword evidence="2" id="KW-1185">Reference proteome</keyword>
<organism evidence="1 2">
    <name type="scientific">Chiloscyllium punctatum</name>
    <name type="common">Brownbanded bambooshark</name>
    <name type="synonym">Hemiscyllium punctatum</name>
    <dbReference type="NCBI Taxonomy" id="137246"/>
    <lineage>
        <taxon>Eukaryota</taxon>
        <taxon>Metazoa</taxon>
        <taxon>Chordata</taxon>
        <taxon>Craniata</taxon>
        <taxon>Vertebrata</taxon>
        <taxon>Chondrichthyes</taxon>
        <taxon>Elasmobranchii</taxon>
        <taxon>Galeomorphii</taxon>
        <taxon>Galeoidea</taxon>
        <taxon>Orectolobiformes</taxon>
        <taxon>Hemiscylliidae</taxon>
        <taxon>Chiloscyllium</taxon>
    </lineage>
</organism>
<proteinExistence type="predicted"/>
<evidence type="ECO:0000313" key="2">
    <source>
        <dbReference type="Proteomes" id="UP000287033"/>
    </source>
</evidence>
<comment type="caution">
    <text evidence="1">The sequence shown here is derived from an EMBL/GenBank/DDBJ whole genome shotgun (WGS) entry which is preliminary data.</text>
</comment>
<dbReference type="Proteomes" id="UP000287033">
    <property type="component" value="Unassembled WGS sequence"/>
</dbReference>
<gene>
    <name evidence="1" type="ORF">chiPu_0025824</name>
</gene>
<name>A0A401TG16_CHIPU</name>
<dbReference type="EMBL" id="BEZZ01066468">
    <property type="protein sequence ID" value="GCC41571.1"/>
    <property type="molecule type" value="Genomic_DNA"/>
</dbReference>
<dbReference type="GO" id="GO:0005783">
    <property type="term" value="C:endoplasmic reticulum"/>
    <property type="evidence" value="ECO:0007669"/>
    <property type="project" value="InterPro"/>
</dbReference>
<protein>
    <submittedName>
        <fullName evidence="1">Uncharacterized protein</fullName>
    </submittedName>
</protein>
<dbReference type="InterPro" id="IPR016565">
    <property type="entry name" value="Proteasome_assmbl_chp_1"/>
</dbReference>
<dbReference type="Pfam" id="PF16094">
    <property type="entry name" value="PAC1"/>
    <property type="match status" value="1"/>
</dbReference>
<reference evidence="1 2" key="1">
    <citation type="journal article" date="2018" name="Nat. Ecol. Evol.">
        <title>Shark genomes provide insights into elasmobranch evolution and the origin of vertebrates.</title>
        <authorList>
            <person name="Hara Y"/>
            <person name="Yamaguchi K"/>
            <person name="Onimaru K"/>
            <person name="Kadota M"/>
            <person name="Koyanagi M"/>
            <person name="Keeley SD"/>
            <person name="Tatsumi K"/>
            <person name="Tanaka K"/>
            <person name="Motone F"/>
            <person name="Kageyama Y"/>
            <person name="Nozu R"/>
            <person name="Adachi N"/>
            <person name="Nishimura O"/>
            <person name="Nakagawa R"/>
            <person name="Tanegashima C"/>
            <person name="Kiyatake I"/>
            <person name="Matsumoto R"/>
            <person name="Murakumo K"/>
            <person name="Nishida K"/>
            <person name="Terakita A"/>
            <person name="Kuratani S"/>
            <person name="Sato K"/>
            <person name="Hyodo S Kuraku.S."/>
        </authorList>
    </citation>
    <scope>NUCLEOTIDE SEQUENCE [LARGE SCALE GENOMIC DNA]</scope>
</reference>